<proteinExistence type="predicted"/>
<dbReference type="RefSeq" id="WP_162049127.1">
    <property type="nucleotide sequence ID" value="NZ_AP022345.1"/>
</dbReference>
<evidence type="ECO:0000313" key="2">
    <source>
        <dbReference type="Proteomes" id="UP000463961"/>
    </source>
</evidence>
<keyword evidence="2" id="KW-1185">Reference proteome</keyword>
<accession>A0A7R6TNF1</accession>
<gene>
    <name evidence="1" type="ORF">ICHIAU1_01970</name>
</gene>
<name>A0A7R6TNF1_9RHOO</name>
<evidence type="ECO:0000313" key="1">
    <source>
        <dbReference type="EMBL" id="BBU67914.1"/>
    </source>
</evidence>
<evidence type="ECO:0008006" key="3">
    <source>
        <dbReference type="Google" id="ProtNLM"/>
    </source>
</evidence>
<dbReference type="Proteomes" id="UP000463961">
    <property type="component" value="Chromosome"/>
</dbReference>
<reference evidence="2" key="1">
    <citation type="submission" date="2020-01" db="EMBL/GenBank/DDBJ databases">
        <title>Phosphoaccumulans saitamaens gen. nov., sp. nov., a polyphosphate accumulating bacterium isolated from surface river water.</title>
        <authorList>
            <person name="Watanabe K."/>
            <person name="Suda W."/>
        </authorList>
    </citation>
    <scope>NUCLEOTIDE SEQUENCE [LARGE SCALE GENOMIC DNA]</scope>
    <source>
        <strain evidence="2">ICHIAU1</strain>
    </source>
</reference>
<dbReference type="EMBL" id="AP022345">
    <property type="protein sequence ID" value="BBU67914.1"/>
    <property type="molecule type" value="Genomic_DNA"/>
</dbReference>
<dbReference type="AlphaFoldDB" id="A0A7R6TNF1"/>
<dbReference type="OrthoDB" id="160701at2"/>
<protein>
    <recommendedName>
        <fullName evidence="3">Transcriptional regulator, AbiEi antitoxin, Type IV TA system</fullName>
    </recommendedName>
</protein>
<organism evidence="1 2">
    <name type="scientific">Fluviibacter phosphoraccumulans</name>
    <dbReference type="NCBI Taxonomy" id="1751046"/>
    <lineage>
        <taxon>Bacteria</taxon>
        <taxon>Pseudomonadati</taxon>
        <taxon>Pseudomonadota</taxon>
        <taxon>Betaproteobacteria</taxon>
        <taxon>Rhodocyclales</taxon>
        <taxon>Fluviibacteraceae</taxon>
        <taxon>Fluviibacter</taxon>
    </lineage>
</organism>
<sequence>MTLQVDRVLQILRDPDCPRVLTTGELGQWFAMANIVLSEATFKRWLARMRSAGLIKPVRRGLYLNALAQPPVQPDEAASHICRGAIVSLQKVLGDIGALNNFTSWVTCVVALPPEKRQGAQPTYGFARASTGKVETQAGVFTFQALPFDLIHRAGSLDDCLEPLSYQRATPEKAFLDWLYLGTTPRSHMTLPPYDIDLKPLNRSRLQHLASGMGLSKPLEQWIAGKTAFDRAPGTRRNAPGA</sequence>